<keyword evidence="1" id="KW-0812">Transmembrane</keyword>
<dbReference type="RefSeq" id="WP_118670297.1">
    <property type="nucleotide sequence ID" value="NZ_JACOQG010000026.1"/>
</dbReference>
<sequence>MAVMAFLLVKISGMFTTAIIMSFSRNGKRSRKRKTEITGKYNRKALADGRIEQARRRKE</sequence>
<evidence type="ECO:0000313" key="3">
    <source>
        <dbReference type="Proteomes" id="UP000649826"/>
    </source>
</evidence>
<dbReference type="Proteomes" id="UP000649826">
    <property type="component" value="Unassembled WGS sequence"/>
</dbReference>
<reference evidence="2 3" key="1">
    <citation type="submission" date="2020-08" db="EMBL/GenBank/DDBJ databases">
        <title>Genome public.</title>
        <authorList>
            <person name="Liu C."/>
            <person name="Sun Q."/>
        </authorList>
    </citation>
    <scope>NUCLEOTIDE SEQUENCE [LARGE SCALE GENOMIC DNA]</scope>
    <source>
        <strain evidence="2 3">M29</strain>
    </source>
</reference>
<evidence type="ECO:0000256" key="1">
    <source>
        <dbReference type="SAM" id="Phobius"/>
    </source>
</evidence>
<keyword evidence="1" id="KW-0472">Membrane</keyword>
<evidence type="ECO:0000313" key="2">
    <source>
        <dbReference type="EMBL" id="MBC5780635.1"/>
    </source>
</evidence>
<comment type="caution">
    <text evidence="2">The sequence shown here is derived from an EMBL/GenBank/DDBJ whole genome shotgun (WGS) entry which is preliminary data.</text>
</comment>
<protein>
    <submittedName>
        <fullName evidence="2">Uncharacterized protein</fullName>
    </submittedName>
</protein>
<keyword evidence="1" id="KW-1133">Transmembrane helix</keyword>
<feature type="transmembrane region" description="Helical" evidence="1">
    <location>
        <begin position="6"/>
        <end position="24"/>
    </location>
</feature>
<organism evidence="2 3">
    <name type="scientific">Blautia difficilis</name>
    <dbReference type="NCBI Taxonomy" id="2763027"/>
    <lineage>
        <taxon>Bacteria</taxon>
        <taxon>Bacillati</taxon>
        <taxon>Bacillota</taxon>
        <taxon>Clostridia</taxon>
        <taxon>Lachnospirales</taxon>
        <taxon>Lachnospiraceae</taxon>
        <taxon>Blautia</taxon>
    </lineage>
</organism>
<dbReference type="EMBL" id="JACOQG010000026">
    <property type="protein sequence ID" value="MBC5780635.1"/>
    <property type="molecule type" value="Genomic_DNA"/>
</dbReference>
<gene>
    <name evidence="2" type="ORF">H8Z82_13440</name>
</gene>
<keyword evidence="3" id="KW-1185">Reference proteome</keyword>
<name>A0ABR7IL26_9FIRM</name>
<accession>A0ABR7IL26</accession>
<proteinExistence type="predicted"/>